<dbReference type="InterPro" id="IPR011990">
    <property type="entry name" value="TPR-like_helical_dom_sf"/>
</dbReference>
<dbReference type="Pfam" id="PF13041">
    <property type="entry name" value="PPR_2"/>
    <property type="match status" value="5"/>
</dbReference>
<feature type="repeat" description="PPR" evidence="3">
    <location>
        <begin position="114"/>
        <end position="148"/>
    </location>
</feature>
<feature type="repeat" description="PPR" evidence="3">
    <location>
        <begin position="317"/>
        <end position="357"/>
    </location>
</feature>
<dbReference type="Proteomes" id="UP000092600">
    <property type="component" value="Unassembled WGS sequence"/>
</dbReference>
<dbReference type="InterPro" id="IPR046849">
    <property type="entry name" value="E2_motif"/>
</dbReference>
<dbReference type="PANTHER" id="PTHR47926:SF381">
    <property type="entry name" value="DYW DOMAIN-CONTAINING PROTEIN"/>
    <property type="match status" value="1"/>
</dbReference>
<dbReference type="FunFam" id="1.25.40.10:FF:000776">
    <property type="entry name" value="Pentatricopeptide repeat-containing protein At3g13880"/>
    <property type="match status" value="1"/>
</dbReference>
<dbReference type="STRING" id="4615.A0A199VRJ7"/>
<evidence type="ECO:0000313" key="6">
    <source>
        <dbReference type="Proteomes" id="UP000092600"/>
    </source>
</evidence>
<dbReference type="PANTHER" id="PTHR47926">
    <property type="entry name" value="PENTATRICOPEPTIDE REPEAT-CONTAINING PROTEIN"/>
    <property type="match status" value="1"/>
</dbReference>
<dbReference type="Pfam" id="PF14432">
    <property type="entry name" value="DYW_deaminase"/>
    <property type="match status" value="1"/>
</dbReference>
<keyword evidence="2" id="KW-0809">Transit peptide</keyword>
<evidence type="ECO:0000313" key="5">
    <source>
        <dbReference type="EMBL" id="OAY79546.1"/>
    </source>
</evidence>
<feature type="domain" description="DYW" evidence="4">
    <location>
        <begin position="743"/>
        <end position="821"/>
    </location>
</feature>
<dbReference type="Pfam" id="PF01535">
    <property type="entry name" value="PPR"/>
    <property type="match status" value="4"/>
</dbReference>
<dbReference type="InterPro" id="IPR002885">
    <property type="entry name" value="PPR_rpt"/>
</dbReference>
<dbReference type="PROSITE" id="PS51375">
    <property type="entry name" value="PPR"/>
    <property type="match status" value="5"/>
</dbReference>
<dbReference type="InterPro" id="IPR032867">
    <property type="entry name" value="DYW_dom"/>
</dbReference>
<evidence type="ECO:0000259" key="4">
    <source>
        <dbReference type="Pfam" id="PF14432"/>
    </source>
</evidence>
<evidence type="ECO:0000313" key="7">
    <source>
        <dbReference type="Proteomes" id="UP000515123"/>
    </source>
</evidence>
<feature type="repeat" description="PPR" evidence="3">
    <location>
        <begin position="525"/>
        <end position="559"/>
    </location>
</feature>
<proteinExistence type="predicted"/>
<sequence>MLCCSHKYLIGLSERVSFSKPFKHFTAFPQALSETHHISLQPPLAPSMDAFFAELLQSSTNFQSLTHGKGVHAQIIKARFTPCLFLVNNLLNMYCKCGDLASAHQLFDCMRTRNAVSWNSLISGYSQMGLFDDALNVFIEARNAQTKIDKFTYASALSVCSRRVDLNVGKVIHGLVVVGGFSQQVFLINSLIDMYSKCGDIGQAKRLFDASDELDDVSWNSLISGYVRVGNVEETLRVFSRMHSYGIKLNSFALGSILKSCSEHDDVKYFGEMIHGCVVKVGLDSDDFIGSGMIDLYAKNGVLHEAIKFFKAMPSPNVVVFNAMIAGFSRLETKIGSGLSKEALLLFSVMQRRGMRPSKFTFSSVIRACSLVNGFEFGKQIQGQLFKYNFQSDEYIGSALIDLYSNSGSIEEGLRCFHSVPEQDIVTWTSMISGCVQNEQFEKALSLFHELLCKGRKPDLFTLSSVMSACANLTVARTGEQIQCFATKAGFDQFTIIGNSRIYMYARAGDVDAATKTFSEMESRDAISWSAVISSHAQHGCARDALMLFEEMEDRRVAPNEITFLAVLTACSHGGLVDEGFRYFESMKIDYNLGPSVKHCSCIVDLLGRAGRLADAEDFILDTGFDTDPVIWRSLLASCRVHGDIERGRRVAERVMELEPTASSSYVLLYNMYLDTGKLSLAMKTRDLMKERGVKKEPGLSWIEIGAQVHSFVVGDKSHPQSSAIYAKLEEMLSKIEKMGYTNTTRVSLMNCHSEKLAVVLGMILLPQLAPIRVMKNLRVCRDCHTAMKLFSETETREIVLRDPIRFHRFRGGSCSCGDYW</sequence>
<keyword evidence="1" id="KW-0677">Repeat</keyword>
<dbReference type="GeneID" id="109722767"/>
<organism evidence="5 6">
    <name type="scientific">Ananas comosus</name>
    <name type="common">Pineapple</name>
    <name type="synonym">Ananas ananas</name>
    <dbReference type="NCBI Taxonomy" id="4615"/>
    <lineage>
        <taxon>Eukaryota</taxon>
        <taxon>Viridiplantae</taxon>
        <taxon>Streptophyta</taxon>
        <taxon>Embryophyta</taxon>
        <taxon>Tracheophyta</taxon>
        <taxon>Spermatophyta</taxon>
        <taxon>Magnoliopsida</taxon>
        <taxon>Liliopsida</taxon>
        <taxon>Poales</taxon>
        <taxon>Bromeliaceae</taxon>
        <taxon>Bromelioideae</taxon>
        <taxon>Ananas</taxon>
    </lineage>
</organism>
<dbReference type="FunFam" id="1.25.40.10:FF:001495">
    <property type="entry name" value="Pentatricopeptide repeat-containing protein At3g13880"/>
    <property type="match status" value="1"/>
</dbReference>
<protein>
    <submittedName>
        <fullName evidence="5 8">Pentatricopeptide repeat-containing protein</fullName>
    </submittedName>
</protein>
<evidence type="ECO:0000256" key="1">
    <source>
        <dbReference type="ARBA" id="ARBA00022737"/>
    </source>
</evidence>
<dbReference type="NCBIfam" id="TIGR00756">
    <property type="entry name" value="PPR"/>
    <property type="match status" value="4"/>
</dbReference>
<feature type="repeat" description="PPR" evidence="3">
    <location>
        <begin position="215"/>
        <end position="249"/>
    </location>
</feature>
<dbReference type="GO" id="GO:0009451">
    <property type="term" value="P:RNA modification"/>
    <property type="evidence" value="ECO:0007669"/>
    <property type="project" value="InterPro"/>
</dbReference>
<dbReference type="InterPro" id="IPR046960">
    <property type="entry name" value="PPR_At4g14850-like_plant"/>
</dbReference>
<dbReference type="EMBL" id="LSRQ01001065">
    <property type="protein sequence ID" value="OAY79546.1"/>
    <property type="molecule type" value="Genomic_DNA"/>
</dbReference>
<dbReference type="Pfam" id="PF20431">
    <property type="entry name" value="E_motif"/>
    <property type="match status" value="1"/>
</dbReference>
<gene>
    <name evidence="8" type="primary">LOC109722767</name>
    <name evidence="5" type="ORF">ACMD2_06780</name>
</gene>
<dbReference type="FunFam" id="1.25.40.10:FF:000227">
    <property type="entry name" value="Pentatricopeptide repeat-containing protein At3g13880"/>
    <property type="match status" value="2"/>
</dbReference>
<dbReference type="GO" id="GO:0008270">
    <property type="term" value="F:zinc ion binding"/>
    <property type="evidence" value="ECO:0007669"/>
    <property type="project" value="InterPro"/>
</dbReference>
<name>A0A199VRJ7_ANACO</name>
<reference evidence="8" key="2">
    <citation type="submission" date="2025-04" db="UniProtKB">
        <authorList>
            <consortium name="RefSeq"/>
        </authorList>
    </citation>
    <scope>IDENTIFICATION</scope>
    <source>
        <tissue evidence="8">Leaf</tissue>
    </source>
</reference>
<dbReference type="Gramene" id="Aco003333.1.mrna1">
    <property type="protein sequence ID" value="Aco003333.1.mrna1"/>
    <property type="gene ID" value="Aco003333.1.path1"/>
</dbReference>
<evidence type="ECO:0000313" key="8">
    <source>
        <dbReference type="RefSeq" id="XP_020106488.1"/>
    </source>
</evidence>
<accession>A0A199VRJ7</accession>
<evidence type="ECO:0000256" key="2">
    <source>
        <dbReference type="ARBA" id="ARBA00022946"/>
    </source>
</evidence>
<dbReference type="RefSeq" id="XP_020106488.1">
    <property type="nucleotide sequence ID" value="XM_020250899.1"/>
</dbReference>
<dbReference type="Pfam" id="PF20430">
    <property type="entry name" value="Eplus_motif"/>
    <property type="match status" value="1"/>
</dbReference>
<evidence type="ECO:0000256" key="3">
    <source>
        <dbReference type="PROSITE-ProRule" id="PRU00708"/>
    </source>
</evidence>
<dbReference type="OrthoDB" id="1860728at2759"/>
<dbReference type="AlphaFoldDB" id="A0A199VRJ7"/>
<dbReference type="Proteomes" id="UP000515123">
    <property type="component" value="Linkage group 17"/>
</dbReference>
<reference evidence="5 6" key="1">
    <citation type="journal article" date="2016" name="DNA Res.">
        <title>The draft genome of MD-2 pineapple using hybrid error correction of long reads.</title>
        <authorList>
            <person name="Redwan R.M."/>
            <person name="Saidin A."/>
            <person name="Kumar S.V."/>
        </authorList>
    </citation>
    <scope>NUCLEOTIDE SEQUENCE [LARGE SCALE GENOMIC DNA]</scope>
    <source>
        <strain evidence="6">cv. MD2</strain>
        <tissue evidence="5">Leaf</tissue>
    </source>
</reference>
<feature type="repeat" description="PPR" evidence="3">
    <location>
        <begin position="424"/>
        <end position="458"/>
    </location>
</feature>
<dbReference type="InterPro" id="IPR046848">
    <property type="entry name" value="E_motif"/>
</dbReference>
<keyword evidence="7" id="KW-1185">Reference proteome</keyword>
<dbReference type="Gene3D" id="1.25.40.10">
    <property type="entry name" value="Tetratricopeptide repeat domain"/>
    <property type="match status" value="5"/>
</dbReference>
<dbReference type="GO" id="GO:0003723">
    <property type="term" value="F:RNA binding"/>
    <property type="evidence" value="ECO:0007669"/>
    <property type="project" value="InterPro"/>
</dbReference>